<evidence type="ECO:0000313" key="2">
    <source>
        <dbReference type="Proteomes" id="UP001367508"/>
    </source>
</evidence>
<accession>A0AAN9JVH9</accession>
<dbReference type="Proteomes" id="UP001367508">
    <property type="component" value="Unassembled WGS sequence"/>
</dbReference>
<dbReference type="EMBL" id="JAYMYQ010000011">
    <property type="protein sequence ID" value="KAK7306220.1"/>
    <property type="molecule type" value="Genomic_DNA"/>
</dbReference>
<gene>
    <name evidence="1" type="ORF">VNO77_44146</name>
</gene>
<name>A0AAN9JVH9_CANGL</name>
<comment type="caution">
    <text evidence="1">The sequence shown here is derived from an EMBL/GenBank/DDBJ whole genome shotgun (WGS) entry which is preliminary data.</text>
</comment>
<sequence>MGEMGQNKMIHEDWNTNIQGIPTSVANTSSTLDLNMQLCIHPGTTIEAPFTINSHHVVILEEACKKLPLFYDAAFVRGEIPFYFVAELPPMVIVPLPKLFTIFCGGFGHLGTSAPLLV</sequence>
<dbReference type="AlphaFoldDB" id="A0AAN9JVH9"/>
<evidence type="ECO:0000313" key="1">
    <source>
        <dbReference type="EMBL" id="KAK7306220.1"/>
    </source>
</evidence>
<protein>
    <submittedName>
        <fullName evidence="1">Uncharacterized protein</fullName>
    </submittedName>
</protein>
<reference evidence="1 2" key="1">
    <citation type="submission" date="2024-01" db="EMBL/GenBank/DDBJ databases">
        <title>The genomes of 5 underutilized Papilionoideae crops provide insights into root nodulation and disease resistanc.</title>
        <authorList>
            <person name="Jiang F."/>
        </authorList>
    </citation>
    <scope>NUCLEOTIDE SEQUENCE [LARGE SCALE GENOMIC DNA]</scope>
    <source>
        <strain evidence="1">LVBAO_FW01</strain>
        <tissue evidence="1">Leaves</tissue>
    </source>
</reference>
<proteinExistence type="predicted"/>
<keyword evidence="2" id="KW-1185">Reference proteome</keyword>
<organism evidence="1 2">
    <name type="scientific">Canavalia gladiata</name>
    <name type="common">Sword bean</name>
    <name type="synonym">Dolichos gladiatus</name>
    <dbReference type="NCBI Taxonomy" id="3824"/>
    <lineage>
        <taxon>Eukaryota</taxon>
        <taxon>Viridiplantae</taxon>
        <taxon>Streptophyta</taxon>
        <taxon>Embryophyta</taxon>
        <taxon>Tracheophyta</taxon>
        <taxon>Spermatophyta</taxon>
        <taxon>Magnoliopsida</taxon>
        <taxon>eudicotyledons</taxon>
        <taxon>Gunneridae</taxon>
        <taxon>Pentapetalae</taxon>
        <taxon>rosids</taxon>
        <taxon>fabids</taxon>
        <taxon>Fabales</taxon>
        <taxon>Fabaceae</taxon>
        <taxon>Papilionoideae</taxon>
        <taxon>50 kb inversion clade</taxon>
        <taxon>NPAAA clade</taxon>
        <taxon>indigoferoid/millettioid clade</taxon>
        <taxon>Phaseoleae</taxon>
        <taxon>Canavalia</taxon>
    </lineage>
</organism>